<gene>
    <name evidence="1" type="ORF">LC087_19310</name>
</gene>
<organism evidence="1 2">
    <name type="scientific">Bacillus carboniphilus</name>
    <dbReference type="NCBI Taxonomy" id="86663"/>
    <lineage>
        <taxon>Bacteria</taxon>
        <taxon>Bacillati</taxon>
        <taxon>Bacillota</taxon>
        <taxon>Bacilli</taxon>
        <taxon>Bacillales</taxon>
        <taxon>Bacillaceae</taxon>
        <taxon>Bacillus</taxon>
    </lineage>
</organism>
<protein>
    <submittedName>
        <fullName evidence="1">Uncharacterized protein</fullName>
    </submittedName>
</protein>
<geneLocation type="plasmid" evidence="1 2">
    <name>unnamed2</name>
</geneLocation>
<dbReference type="RefSeq" id="WP_226540809.1">
    <property type="nucleotide sequence ID" value="NZ_CP129015.1"/>
</dbReference>
<reference evidence="1 2" key="1">
    <citation type="submission" date="2023-06" db="EMBL/GenBank/DDBJ databases">
        <title>Five Gram-positive bacteria isolated from mangrove sediments in Shenzhen, Guangdong, China.</title>
        <authorList>
            <person name="Yu S."/>
            <person name="Zheng W."/>
            <person name="Huang Y."/>
        </authorList>
    </citation>
    <scope>NUCLEOTIDE SEQUENCE [LARGE SCALE GENOMIC DNA]</scope>
    <source>
        <strain evidence="1 2">SaN35-3</strain>
        <plasmid evidence="1 2">unnamed2</plasmid>
    </source>
</reference>
<keyword evidence="1" id="KW-0614">Plasmid</keyword>
<name>A0ABY9JYQ0_9BACI</name>
<dbReference type="Proteomes" id="UP001197974">
    <property type="component" value="Plasmid unnamed2"/>
</dbReference>
<accession>A0ABY9JYQ0</accession>
<keyword evidence="2" id="KW-1185">Reference proteome</keyword>
<evidence type="ECO:0000313" key="2">
    <source>
        <dbReference type="Proteomes" id="UP001197974"/>
    </source>
</evidence>
<dbReference type="EMBL" id="CP129015">
    <property type="protein sequence ID" value="WLR44517.1"/>
    <property type="molecule type" value="Genomic_DNA"/>
</dbReference>
<proteinExistence type="predicted"/>
<sequence>MQTIQFDDRPEAQRRLSQAGGYIDFNKKGQPVFKFKNFKDYQEYLRLGVEAFQGGQAQ</sequence>
<evidence type="ECO:0000313" key="1">
    <source>
        <dbReference type="EMBL" id="WLR44517.1"/>
    </source>
</evidence>